<dbReference type="EMBL" id="SUTF01000007">
    <property type="protein sequence ID" value="MBE6510946.1"/>
    <property type="molecule type" value="Genomic_DNA"/>
</dbReference>
<evidence type="ECO:0000313" key="3">
    <source>
        <dbReference type="EMBL" id="MBE6510946.1"/>
    </source>
</evidence>
<protein>
    <submittedName>
        <fullName evidence="3">Zinc ribbon domain-containing protein</fullName>
    </submittedName>
</protein>
<gene>
    <name evidence="3" type="ORF">E7Z74_06735</name>
</gene>
<sequence length="209" mass="23848">MFCPNCGKELEDESKFCNRCGEKIDNDEINEKDNKPPEEHKRLDLNNIENKVKTSNKNNLKIIILSIIVLILAVISVPVMMNALAQPEIVIPDGFVLEYQQSGISTYWESESRAPLRMDIQQASIPLKSYPGKNYGVLKTTVNNTDYLIIIYGDDFSNSYLDYTGSNAQKALMKHKFEYMINEGHLHSTIDDVQYYGDFTKAPSEYKGF</sequence>
<keyword evidence="1" id="KW-1133">Transmembrane helix</keyword>
<feature type="transmembrane region" description="Helical" evidence="1">
    <location>
        <begin position="62"/>
        <end position="81"/>
    </location>
</feature>
<organism evidence="3 4">
    <name type="scientific">Methanobrevibacter millerae</name>
    <dbReference type="NCBI Taxonomy" id="230361"/>
    <lineage>
        <taxon>Archaea</taxon>
        <taxon>Methanobacteriati</taxon>
        <taxon>Methanobacteriota</taxon>
        <taxon>Methanomada group</taxon>
        <taxon>Methanobacteria</taxon>
        <taxon>Methanobacteriales</taxon>
        <taxon>Methanobacteriaceae</taxon>
        <taxon>Methanobrevibacter</taxon>
    </lineage>
</organism>
<evidence type="ECO:0000256" key="1">
    <source>
        <dbReference type="SAM" id="Phobius"/>
    </source>
</evidence>
<dbReference type="Proteomes" id="UP000713479">
    <property type="component" value="Unassembled WGS sequence"/>
</dbReference>
<proteinExistence type="predicted"/>
<dbReference type="InterPro" id="IPR026870">
    <property type="entry name" value="Zinc_ribbon_dom"/>
</dbReference>
<dbReference type="Pfam" id="PF13240">
    <property type="entry name" value="Zn_Ribbon_1"/>
    <property type="match status" value="1"/>
</dbReference>
<evidence type="ECO:0000259" key="2">
    <source>
        <dbReference type="Pfam" id="PF13240"/>
    </source>
</evidence>
<dbReference type="AlphaFoldDB" id="A0A8T3VSC2"/>
<name>A0A8T3VSC2_9EURY</name>
<accession>A0A8T3VSC2</accession>
<feature type="domain" description="Zinc-ribbon" evidence="2">
    <location>
        <begin position="2"/>
        <end position="23"/>
    </location>
</feature>
<reference evidence="3" key="1">
    <citation type="submission" date="2019-04" db="EMBL/GenBank/DDBJ databases">
        <title>Evolution of Biomass-Degrading Anaerobic Consortia Revealed by Metagenomics.</title>
        <authorList>
            <person name="Peng X."/>
        </authorList>
    </citation>
    <scope>NUCLEOTIDE SEQUENCE</scope>
    <source>
        <strain evidence="3">SIG13</strain>
    </source>
</reference>
<comment type="caution">
    <text evidence="3">The sequence shown here is derived from an EMBL/GenBank/DDBJ whole genome shotgun (WGS) entry which is preliminary data.</text>
</comment>
<keyword evidence="1" id="KW-0812">Transmembrane</keyword>
<keyword evidence="1" id="KW-0472">Membrane</keyword>
<evidence type="ECO:0000313" key="4">
    <source>
        <dbReference type="Proteomes" id="UP000713479"/>
    </source>
</evidence>